<reference evidence="2 3" key="1">
    <citation type="submission" date="2013-03" db="EMBL/GenBank/DDBJ databases">
        <title>The Genome Sequence of Cladophialophora psammophila CBS 110553.</title>
        <authorList>
            <consortium name="The Broad Institute Genomics Platform"/>
            <person name="Cuomo C."/>
            <person name="de Hoog S."/>
            <person name="Gorbushina A."/>
            <person name="Walker B."/>
            <person name="Young S.K."/>
            <person name="Zeng Q."/>
            <person name="Gargeya S."/>
            <person name="Fitzgerald M."/>
            <person name="Haas B."/>
            <person name="Abouelleil A."/>
            <person name="Allen A.W."/>
            <person name="Alvarado L."/>
            <person name="Arachchi H.M."/>
            <person name="Berlin A.M."/>
            <person name="Chapman S.B."/>
            <person name="Gainer-Dewar J."/>
            <person name="Goldberg J."/>
            <person name="Griggs A."/>
            <person name="Gujja S."/>
            <person name="Hansen M."/>
            <person name="Howarth C."/>
            <person name="Imamovic A."/>
            <person name="Ireland A."/>
            <person name="Larimer J."/>
            <person name="McCowan C."/>
            <person name="Murphy C."/>
            <person name="Pearson M."/>
            <person name="Poon T.W."/>
            <person name="Priest M."/>
            <person name="Roberts A."/>
            <person name="Saif S."/>
            <person name="Shea T."/>
            <person name="Sisk P."/>
            <person name="Sykes S."/>
            <person name="Wortman J."/>
            <person name="Nusbaum C."/>
            <person name="Birren B."/>
        </authorList>
    </citation>
    <scope>NUCLEOTIDE SEQUENCE [LARGE SCALE GENOMIC DNA]</scope>
    <source>
        <strain evidence="2 3">CBS 110553</strain>
    </source>
</reference>
<sequence length="156" mass="17427">MSSSSDQAILARLQALEDKEAIRSVLNQYCIKPDQYDFDGYAELYVEDGTMGFESWGNVTGRKAISAACAKESVYEGLLHIMTNMEITLEGPDTASASARVWFCATPSVSELEQHYAFGGPYKFTFVKRHDGWKIKTMNLKKTWSSGKDTKGVFQV</sequence>
<dbReference type="EMBL" id="AMGX01000005">
    <property type="protein sequence ID" value="EXJ72883.1"/>
    <property type="molecule type" value="Genomic_DNA"/>
</dbReference>
<dbReference type="Proteomes" id="UP000019471">
    <property type="component" value="Unassembled WGS sequence"/>
</dbReference>
<comment type="caution">
    <text evidence="2">The sequence shown here is derived from an EMBL/GenBank/DDBJ whole genome shotgun (WGS) entry which is preliminary data.</text>
</comment>
<dbReference type="GeneID" id="19188757"/>
<dbReference type="InterPro" id="IPR037401">
    <property type="entry name" value="SnoaL-like"/>
</dbReference>
<gene>
    <name evidence="2" type="ORF">A1O5_04031</name>
</gene>
<keyword evidence="3" id="KW-1185">Reference proteome</keyword>
<protein>
    <recommendedName>
        <fullName evidence="1">SnoaL-like domain-containing protein</fullName>
    </recommendedName>
</protein>
<evidence type="ECO:0000259" key="1">
    <source>
        <dbReference type="Pfam" id="PF13577"/>
    </source>
</evidence>
<dbReference type="RefSeq" id="XP_007742830.1">
    <property type="nucleotide sequence ID" value="XM_007744640.1"/>
</dbReference>
<feature type="domain" description="SnoaL-like" evidence="1">
    <location>
        <begin position="14"/>
        <end position="138"/>
    </location>
</feature>
<evidence type="ECO:0000313" key="2">
    <source>
        <dbReference type="EMBL" id="EXJ72883.1"/>
    </source>
</evidence>
<organism evidence="2 3">
    <name type="scientific">Cladophialophora psammophila CBS 110553</name>
    <dbReference type="NCBI Taxonomy" id="1182543"/>
    <lineage>
        <taxon>Eukaryota</taxon>
        <taxon>Fungi</taxon>
        <taxon>Dikarya</taxon>
        <taxon>Ascomycota</taxon>
        <taxon>Pezizomycotina</taxon>
        <taxon>Eurotiomycetes</taxon>
        <taxon>Chaetothyriomycetidae</taxon>
        <taxon>Chaetothyriales</taxon>
        <taxon>Herpotrichiellaceae</taxon>
        <taxon>Cladophialophora</taxon>
    </lineage>
</organism>
<dbReference type="Pfam" id="PF13577">
    <property type="entry name" value="SnoaL_4"/>
    <property type="match status" value="1"/>
</dbReference>
<dbReference type="SUPFAM" id="SSF54427">
    <property type="entry name" value="NTF2-like"/>
    <property type="match status" value="1"/>
</dbReference>
<name>W9WY82_9EURO</name>
<dbReference type="OrthoDB" id="3912254at2759"/>
<dbReference type="AlphaFoldDB" id="W9WY82"/>
<dbReference type="eggNOG" id="ENOG502SUA4">
    <property type="taxonomic scope" value="Eukaryota"/>
</dbReference>
<dbReference type="HOGENOM" id="CLU_106738_10_1_1"/>
<proteinExistence type="predicted"/>
<dbReference type="InterPro" id="IPR032710">
    <property type="entry name" value="NTF2-like_dom_sf"/>
</dbReference>
<dbReference type="Gene3D" id="3.10.450.50">
    <property type="match status" value="1"/>
</dbReference>
<evidence type="ECO:0000313" key="3">
    <source>
        <dbReference type="Proteomes" id="UP000019471"/>
    </source>
</evidence>
<accession>W9WY82</accession>